<name>A0A8H3TXQ5_9TREE</name>
<feature type="transmembrane region" description="Helical" evidence="7">
    <location>
        <begin position="215"/>
        <end position="238"/>
    </location>
</feature>
<proteinExistence type="inferred from homology"/>
<dbReference type="PROSITE" id="PS50850">
    <property type="entry name" value="MFS"/>
    <property type="match status" value="1"/>
</dbReference>
<dbReference type="FunFam" id="1.20.1250.20:FF:000064">
    <property type="entry name" value="MFS allantoate transporter"/>
    <property type="match status" value="1"/>
</dbReference>
<dbReference type="OrthoDB" id="6730379at2759"/>
<gene>
    <name evidence="9" type="ORF">NliqN6_5160</name>
</gene>
<feature type="transmembrane region" description="Helical" evidence="7">
    <location>
        <begin position="382"/>
        <end position="404"/>
    </location>
</feature>
<evidence type="ECO:0000256" key="7">
    <source>
        <dbReference type="SAM" id="Phobius"/>
    </source>
</evidence>
<evidence type="ECO:0000256" key="1">
    <source>
        <dbReference type="ARBA" id="ARBA00004141"/>
    </source>
</evidence>
<comment type="subcellular location">
    <subcellularLocation>
        <location evidence="1">Membrane</location>
        <topology evidence="1">Multi-pass membrane protein</topology>
    </subcellularLocation>
</comment>
<evidence type="ECO:0000256" key="4">
    <source>
        <dbReference type="ARBA" id="ARBA00022989"/>
    </source>
</evidence>
<evidence type="ECO:0000256" key="3">
    <source>
        <dbReference type="ARBA" id="ARBA00022692"/>
    </source>
</evidence>
<dbReference type="PANTHER" id="PTHR43791">
    <property type="entry name" value="PERMEASE-RELATED"/>
    <property type="match status" value="1"/>
</dbReference>
<dbReference type="InterPro" id="IPR036259">
    <property type="entry name" value="MFS_trans_sf"/>
</dbReference>
<keyword evidence="2" id="KW-0813">Transport</keyword>
<feature type="transmembrane region" description="Helical" evidence="7">
    <location>
        <begin position="460"/>
        <end position="483"/>
    </location>
</feature>
<keyword evidence="10" id="KW-1185">Reference proteome</keyword>
<evidence type="ECO:0000259" key="8">
    <source>
        <dbReference type="PROSITE" id="PS50850"/>
    </source>
</evidence>
<dbReference type="GO" id="GO:0022857">
    <property type="term" value="F:transmembrane transporter activity"/>
    <property type="evidence" value="ECO:0007669"/>
    <property type="project" value="InterPro"/>
</dbReference>
<dbReference type="SUPFAM" id="SSF103473">
    <property type="entry name" value="MFS general substrate transporter"/>
    <property type="match status" value="1"/>
</dbReference>
<evidence type="ECO:0000256" key="2">
    <source>
        <dbReference type="ARBA" id="ARBA00022448"/>
    </source>
</evidence>
<feature type="transmembrane region" description="Helical" evidence="7">
    <location>
        <begin position="183"/>
        <end position="203"/>
    </location>
</feature>
<evidence type="ECO:0000256" key="5">
    <source>
        <dbReference type="ARBA" id="ARBA00023136"/>
    </source>
</evidence>
<feature type="domain" description="Major facilitator superfamily (MFS) profile" evidence="8">
    <location>
        <begin position="55"/>
        <end position="487"/>
    </location>
</feature>
<evidence type="ECO:0000313" key="9">
    <source>
        <dbReference type="EMBL" id="GHJ88758.1"/>
    </source>
</evidence>
<dbReference type="Gene3D" id="1.20.1250.20">
    <property type="entry name" value="MFS general substrate transporter like domains"/>
    <property type="match status" value="2"/>
</dbReference>
<protein>
    <recommendedName>
        <fullName evidence="8">Major facilitator superfamily (MFS) profile domain-containing protein</fullName>
    </recommendedName>
</protein>
<feature type="transmembrane region" description="Helical" evidence="7">
    <location>
        <begin position="147"/>
        <end position="171"/>
    </location>
</feature>
<feature type="transmembrane region" description="Helical" evidence="7">
    <location>
        <begin position="122"/>
        <end position="141"/>
    </location>
</feature>
<dbReference type="Pfam" id="PF07690">
    <property type="entry name" value="MFS_1"/>
    <property type="match status" value="1"/>
</dbReference>
<feature type="transmembrane region" description="Helical" evidence="7">
    <location>
        <begin position="94"/>
        <end position="115"/>
    </location>
</feature>
<feature type="transmembrane region" description="Helical" evidence="7">
    <location>
        <begin position="323"/>
        <end position="343"/>
    </location>
</feature>
<comment type="caution">
    <text evidence="9">The sequence shown here is derived from an EMBL/GenBank/DDBJ whole genome shotgun (WGS) entry which is preliminary data.</text>
</comment>
<dbReference type="InterPro" id="IPR011701">
    <property type="entry name" value="MFS"/>
</dbReference>
<keyword evidence="3 7" id="KW-0812">Transmembrane</keyword>
<feature type="transmembrane region" description="Helical" evidence="7">
    <location>
        <begin position="416"/>
        <end position="440"/>
    </location>
</feature>
<sequence length="522" mass="57963">MPDTTPPEYELGDTKLKQDGLSKGQVMAADEGSLERVEIDEKESRRVLRKIDWHLMPLLCVVYGLQFLDKTSLSYASVMGIRQARDIDLGEYSWLSSAFYLGYLVGEFPISYLLARLPLAKFTALTVFVWGGVLCCMAVAPDFKTLFVVRFFLGFLEAGITPAFTIVTSQWYAKREQGTRTGIWFSCNALSLILGAVMAYGFAEADKSGDLSLPGWQVIFIFMGCLTSAFGVVLAIWLPDSPLSARFLSAEDQQIALERIRGNKESTGAQSFKMYQVKEAFLDLNTWLYSLCAISLNVPNGAFTNFFSILIKSFGYSTTESLLYNAPSGAVVFVFVASCLYLGDRYQHRIAFAIFAVSTSAAAVLLIWFLPVSNKTGRLIAIYFVNCSTVGFVVLLSLIASNVAGRTKSEQSLSEYAFSAFIPLDAFVAEVTVAAIMLVAYCVGNLIGPQTFREQDAPRYSPAFGTAFGCFMLGNAVFAIIWWRNSRENRRRREYMAANATESSDNYADLTDRENKTFMYVI</sequence>
<reference evidence="9" key="1">
    <citation type="submission" date="2020-07" db="EMBL/GenBank/DDBJ databases">
        <title>Draft Genome Sequence of a Deep-Sea Yeast, Naganishia (Cryptococcus) liquefaciens strain N6.</title>
        <authorList>
            <person name="Han Y.W."/>
            <person name="Kajitani R."/>
            <person name="Morimoto H."/>
            <person name="Parhat M."/>
            <person name="Tsubouchi H."/>
            <person name="Bakenova O."/>
            <person name="Ogata M."/>
            <person name="Argunhan B."/>
            <person name="Aoki R."/>
            <person name="Kajiwara S."/>
            <person name="Itoh T."/>
            <person name="Iwasaki H."/>
        </authorList>
    </citation>
    <scope>NUCLEOTIDE SEQUENCE</scope>
    <source>
        <strain evidence="9">N6</strain>
    </source>
</reference>
<organism evidence="9 10">
    <name type="scientific">Naganishia liquefaciens</name>
    <dbReference type="NCBI Taxonomy" id="104408"/>
    <lineage>
        <taxon>Eukaryota</taxon>
        <taxon>Fungi</taxon>
        <taxon>Dikarya</taxon>
        <taxon>Basidiomycota</taxon>
        <taxon>Agaricomycotina</taxon>
        <taxon>Tremellomycetes</taxon>
        <taxon>Filobasidiales</taxon>
        <taxon>Filobasidiaceae</taxon>
        <taxon>Naganishia</taxon>
    </lineage>
</organism>
<comment type="similarity">
    <text evidence="6">Belongs to the major facilitator superfamily. Allantoate permease family.</text>
</comment>
<evidence type="ECO:0000256" key="6">
    <source>
        <dbReference type="ARBA" id="ARBA00037968"/>
    </source>
</evidence>
<dbReference type="PANTHER" id="PTHR43791:SF1">
    <property type="entry name" value="ALLANTOATE PERMEASE"/>
    <property type="match status" value="1"/>
</dbReference>
<evidence type="ECO:0000313" key="10">
    <source>
        <dbReference type="Proteomes" id="UP000620104"/>
    </source>
</evidence>
<dbReference type="EMBL" id="BLZA01000032">
    <property type="protein sequence ID" value="GHJ88758.1"/>
    <property type="molecule type" value="Genomic_DNA"/>
</dbReference>
<dbReference type="AlphaFoldDB" id="A0A8H3TXQ5"/>
<dbReference type="GO" id="GO:0016020">
    <property type="term" value="C:membrane"/>
    <property type="evidence" value="ECO:0007669"/>
    <property type="project" value="UniProtKB-SubCell"/>
</dbReference>
<dbReference type="InterPro" id="IPR020846">
    <property type="entry name" value="MFS_dom"/>
</dbReference>
<accession>A0A8H3TXQ5</accession>
<keyword evidence="5 7" id="KW-0472">Membrane</keyword>
<feature type="transmembrane region" description="Helical" evidence="7">
    <location>
        <begin position="350"/>
        <end position="370"/>
    </location>
</feature>
<feature type="transmembrane region" description="Helical" evidence="7">
    <location>
        <begin position="287"/>
        <end position="311"/>
    </location>
</feature>
<dbReference type="Proteomes" id="UP000620104">
    <property type="component" value="Unassembled WGS sequence"/>
</dbReference>
<keyword evidence="4 7" id="KW-1133">Transmembrane helix</keyword>